<evidence type="ECO:0000256" key="1">
    <source>
        <dbReference type="SAM" id="MobiDB-lite"/>
    </source>
</evidence>
<organism evidence="2 3">
    <name type="scientific">Phenylobacterium kunshanense</name>
    <dbReference type="NCBI Taxonomy" id="1445034"/>
    <lineage>
        <taxon>Bacteria</taxon>
        <taxon>Pseudomonadati</taxon>
        <taxon>Pseudomonadota</taxon>
        <taxon>Alphaproteobacteria</taxon>
        <taxon>Caulobacterales</taxon>
        <taxon>Caulobacteraceae</taxon>
        <taxon>Phenylobacterium</taxon>
    </lineage>
</organism>
<evidence type="ECO:0000313" key="2">
    <source>
        <dbReference type="EMBL" id="RAK68828.1"/>
    </source>
</evidence>
<protein>
    <submittedName>
        <fullName evidence="2">Uncharacterized protein</fullName>
    </submittedName>
</protein>
<name>A0A328BUV9_9CAUL</name>
<proteinExistence type="predicted"/>
<evidence type="ECO:0000313" key="3">
    <source>
        <dbReference type="Proteomes" id="UP000249524"/>
    </source>
</evidence>
<gene>
    <name evidence="2" type="ORF">DJ019_02095</name>
</gene>
<feature type="region of interest" description="Disordered" evidence="1">
    <location>
        <begin position="1"/>
        <end position="20"/>
    </location>
</feature>
<sequence>MPTAPTPIAALPTPVPTTADPANFDTRADALLEAMPDMVTEMNSVADVTYDNAVEAAASAAEVAGQAAVAADAAGLVGRSTTTLTVGAGTKAVTLTSAKASLMTAGRQVVISLLSDPSIRMIGVIAASPAPTSTTASVTVTSGGVFGSGSYSSWQIMDANFFSPSATAAEVWEGTSEVAPMTPKALMDSMAPVTVSYASTLALDMDAGWYRRCSAVSASFTLGVFTNAKAGQPFVLDLVNSAGSVVLAVNAVWDFADGLLGVLNPDNGAKNKIAGIIDEVDGSGNVTRGTLHVIPGLA</sequence>
<accession>A0A328BUV9</accession>
<dbReference type="Proteomes" id="UP000249524">
    <property type="component" value="Unassembled WGS sequence"/>
</dbReference>
<dbReference type="EMBL" id="QFYS01000001">
    <property type="protein sequence ID" value="RAK68828.1"/>
    <property type="molecule type" value="Genomic_DNA"/>
</dbReference>
<dbReference type="RefSeq" id="WP_111274320.1">
    <property type="nucleotide sequence ID" value="NZ_QFYS01000001.1"/>
</dbReference>
<reference evidence="2 3" key="1">
    <citation type="submission" date="2018-05" db="EMBL/GenBank/DDBJ databases">
        <authorList>
            <person name="Lanie J.A."/>
            <person name="Ng W.-L."/>
            <person name="Kazmierczak K.M."/>
            <person name="Andrzejewski T.M."/>
            <person name="Davidsen T.M."/>
            <person name="Wayne K.J."/>
            <person name="Tettelin H."/>
            <person name="Glass J.I."/>
            <person name="Rusch D."/>
            <person name="Podicherti R."/>
            <person name="Tsui H.-C.T."/>
            <person name="Winkler M.E."/>
        </authorList>
    </citation>
    <scope>NUCLEOTIDE SEQUENCE [LARGE SCALE GENOMIC DNA]</scope>
    <source>
        <strain evidence="2 3">BUT-10</strain>
    </source>
</reference>
<dbReference type="AlphaFoldDB" id="A0A328BUV9"/>
<comment type="caution">
    <text evidence="2">The sequence shown here is derived from an EMBL/GenBank/DDBJ whole genome shotgun (WGS) entry which is preliminary data.</text>
</comment>
<keyword evidence="3" id="KW-1185">Reference proteome</keyword>